<reference evidence="1 2" key="1">
    <citation type="submission" date="2014-07" db="EMBL/GenBank/DDBJ databases">
        <authorList>
            <person name="McCorrison J."/>
            <person name="Sanka R."/>
            <person name="Torralba M."/>
            <person name="Gillis M."/>
            <person name="Haft D.H."/>
            <person name="Methe B."/>
            <person name="Sutton G."/>
            <person name="Nelson K.E."/>
        </authorList>
    </citation>
    <scope>NUCLEOTIDE SEQUENCE [LARGE SCALE GENOMIC DNA]</scope>
    <source>
        <strain evidence="1 2">DNF00882</strain>
    </source>
</reference>
<proteinExistence type="predicted"/>
<gene>
    <name evidence="1" type="ORF">HMPREF0654_06750</name>
</gene>
<evidence type="ECO:0000313" key="2">
    <source>
        <dbReference type="Proteomes" id="UP000029538"/>
    </source>
</evidence>
<comment type="caution">
    <text evidence="1">The sequence shown here is derived from an EMBL/GenBank/DDBJ whole genome shotgun (WGS) entry which is preliminary data.</text>
</comment>
<organism evidence="1 2">
    <name type="scientific">Prevotella disiens DNF00882</name>
    <dbReference type="NCBI Taxonomy" id="1401075"/>
    <lineage>
        <taxon>Bacteria</taxon>
        <taxon>Pseudomonadati</taxon>
        <taxon>Bacteroidota</taxon>
        <taxon>Bacteroidia</taxon>
        <taxon>Bacteroidales</taxon>
        <taxon>Prevotellaceae</taxon>
        <taxon>Prevotella</taxon>
    </lineage>
</organism>
<dbReference type="AlphaFoldDB" id="A0A096CUP2"/>
<dbReference type="EMBL" id="JRNR01000064">
    <property type="protein sequence ID" value="KGF49019.1"/>
    <property type="molecule type" value="Genomic_DNA"/>
</dbReference>
<name>A0A096CUP2_9BACT</name>
<sequence length="186" mass="21721">MFYKIIQRKRNEWLSREDCPIKSLLAYIERKGAMRDAQIEAIKTYLFLKIACENKPLWRLFSEGNVFKLWQVSINSFHSDRVEKKITDFNLKGRQQALKRKKEFKPITLSEDGLETIEFLSLDCASADPTAPWHSDSEILIDKLGYVRKNGIDTKAFWDGTITSEQKPLRLKIRNICGDETIFELS</sequence>
<evidence type="ECO:0000313" key="1">
    <source>
        <dbReference type="EMBL" id="KGF49019.1"/>
    </source>
</evidence>
<accession>A0A096CUP2</accession>
<dbReference type="RefSeq" id="WP_036883409.1">
    <property type="nucleotide sequence ID" value="NZ_JRNR01000064.1"/>
</dbReference>
<dbReference type="Proteomes" id="UP000029538">
    <property type="component" value="Unassembled WGS sequence"/>
</dbReference>
<protein>
    <submittedName>
        <fullName evidence="1">Uncharacterized protein</fullName>
    </submittedName>
</protein>